<dbReference type="GO" id="GO:0005524">
    <property type="term" value="F:ATP binding"/>
    <property type="evidence" value="ECO:0007669"/>
    <property type="project" value="UniProtKB-KW"/>
</dbReference>
<feature type="domain" description="Schlafen AlbA-2" evidence="1">
    <location>
        <begin position="15"/>
        <end position="52"/>
    </location>
</feature>
<dbReference type="EMBL" id="CP092109">
    <property type="protein sequence ID" value="UWZ79572.1"/>
    <property type="molecule type" value="Genomic_DNA"/>
</dbReference>
<reference evidence="2" key="1">
    <citation type="journal article" date="2022" name="Environ. Microbiol.">
        <title>Geoalkalibacter halelectricus SAP #1 sp. nov. possessing extracellular electron transfer and mineral#reducing capabilities from a haloalkaline environment.</title>
        <authorList>
            <person name="Yadav S."/>
            <person name="Singh R."/>
            <person name="Sundharam S.S."/>
            <person name="Chaudhary S."/>
            <person name="Krishnamurthi S."/>
            <person name="Patil S.A."/>
        </authorList>
    </citation>
    <scope>NUCLEOTIDE SEQUENCE</scope>
    <source>
        <strain evidence="2">SAP-1</strain>
    </source>
</reference>
<protein>
    <submittedName>
        <fullName evidence="2">ATP-binding protein</fullName>
    </submittedName>
</protein>
<keyword evidence="3" id="KW-1185">Reference proteome</keyword>
<dbReference type="InterPro" id="IPR038461">
    <property type="entry name" value="Schlafen_AlbA_2_dom_sf"/>
</dbReference>
<evidence type="ECO:0000313" key="3">
    <source>
        <dbReference type="Proteomes" id="UP001060414"/>
    </source>
</evidence>
<sequence>MPVKKTIDKLLESGESQTVEFKTSFGREVIETLVAFANAQGGTVLVGIAGDHKAS</sequence>
<keyword evidence="2" id="KW-0547">Nucleotide-binding</keyword>
<accession>A0ABY5ZK79</accession>
<dbReference type="Pfam" id="PF04326">
    <property type="entry name" value="SLFN_AlbA_2"/>
    <property type="match status" value="1"/>
</dbReference>
<dbReference type="Proteomes" id="UP001060414">
    <property type="component" value="Chromosome"/>
</dbReference>
<proteinExistence type="predicted"/>
<evidence type="ECO:0000259" key="1">
    <source>
        <dbReference type="Pfam" id="PF04326"/>
    </source>
</evidence>
<dbReference type="RefSeq" id="WP_260747924.1">
    <property type="nucleotide sequence ID" value="NZ_CP092109.1"/>
</dbReference>
<organism evidence="2 3">
    <name type="scientific">Geoalkalibacter halelectricus</name>
    <dbReference type="NCBI Taxonomy" id="2847045"/>
    <lineage>
        <taxon>Bacteria</taxon>
        <taxon>Pseudomonadati</taxon>
        <taxon>Thermodesulfobacteriota</taxon>
        <taxon>Desulfuromonadia</taxon>
        <taxon>Desulfuromonadales</taxon>
        <taxon>Geoalkalibacteraceae</taxon>
        <taxon>Geoalkalibacter</taxon>
    </lineage>
</organism>
<dbReference type="InterPro" id="IPR007421">
    <property type="entry name" value="Schlafen_AlbA_2_dom"/>
</dbReference>
<evidence type="ECO:0000313" key="2">
    <source>
        <dbReference type="EMBL" id="UWZ79572.1"/>
    </source>
</evidence>
<name>A0ABY5ZK79_9BACT</name>
<gene>
    <name evidence="2" type="ORF">L9S41_18105</name>
</gene>
<keyword evidence="2" id="KW-0067">ATP-binding</keyword>
<dbReference type="Gene3D" id="3.30.950.30">
    <property type="entry name" value="Schlafen, AAA domain"/>
    <property type="match status" value="1"/>
</dbReference>